<protein>
    <recommendedName>
        <fullName evidence="3">TIR domain-containing protein</fullName>
    </recommendedName>
</protein>
<evidence type="ECO:0000313" key="1">
    <source>
        <dbReference type="EMBL" id="VDS03358.1"/>
    </source>
</evidence>
<proteinExistence type="predicted"/>
<dbReference type="EMBL" id="UZWD01000006">
    <property type="protein sequence ID" value="VDS03358.1"/>
    <property type="molecule type" value="Genomic_DNA"/>
</dbReference>
<organism evidence="1 2">
    <name type="scientific">Devosia equisanguinis</name>
    <dbReference type="NCBI Taxonomy" id="2490941"/>
    <lineage>
        <taxon>Bacteria</taxon>
        <taxon>Pseudomonadati</taxon>
        <taxon>Pseudomonadota</taxon>
        <taxon>Alphaproteobacteria</taxon>
        <taxon>Hyphomicrobiales</taxon>
        <taxon>Devosiaceae</taxon>
        <taxon>Devosia</taxon>
    </lineage>
</organism>
<evidence type="ECO:0000313" key="2">
    <source>
        <dbReference type="Proteomes" id="UP000268844"/>
    </source>
</evidence>
<dbReference type="RefSeq" id="WP_126148972.1">
    <property type="nucleotide sequence ID" value="NZ_JBHTMH010000001.1"/>
</dbReference>
<evidence type="ECO:0008006" key="3">
    <source>
        <dbReference type="Google" id="ProtNLM"/>
    </source>
</evidence>
<dbReference type="OrthoDB" id="7876289at2"/>
<gene>
    <name evidence="1" type="ORF">DEVEQU_00480</name>
</gene>
<dbReference type="Proteomes" id="UP000268844">
    <property type="component" value="Unassembled WGS sequence"/>
</dbReference>
<sequence>MFGVNDLKDLESLEQSRRVVVVLLSSTMYASTVEWMCHSWDEIHRRSGHKWHLVVPTKDPIRGAKGRIVSENFSSEVSEELRHLYGLPTSSLPCLVFDSFRDDECQKCVTFPDDERERADLINRIAGYVETRTTRSRQHQIDGLYDYLQMHSAIRGLLKLTPVVGSALAKAISGSI</sequence>
<keyword evidence="2" id="KW-1185">Reference proteome</keyword>
<accession>A0A447I7J4</accession>
<name>A0A447I7J4_9HYPH</name>
<reference evidence="1 2" key="1">
    <citation type="submission" date="2018-12" db="EMBL/GenBank/DDBJ databases">
        <authorList>
            <person name="Criscuolo A."/>
        </authorList>
    </citation>
    <scope>NUCLEOTIDE SEQUENCE [LARGE SCALE GENOMIC DNA]</scope>
    <source>
        <strain evidence="1">ACIP1116281</strain>
    </source>
</reference>
<dbReference type="AlphaFoldDB" id="A0A447I7J4"/>